<keyword evidence="7 9" id="KW-0472">Membrane</keyword>
<dbReference type="Proteomes" id="UP000500970">
    <property type="component" value="Chromosome"/>
</dbReference>
<evidence type="ECO:0000256" key="4">
    <source>
        <dbReference type="ARBA" id="ARBA00022692"/>
    </source>
</evidence>
<keyword evidence="2" id="KW-0813">Transport</keyword>
<comment type="subcellular location">
    <subcellularLocation>
        <location evidence="1">Cell membrane</location>
        <topology evidence="1">Multi-pass membrane protein</topology>
    </subcellularLocation>
</comment>
<keyword evidence="6" id="KW-0406">Ion transport</keyword>
<reference evidence="10 11" key="1">
    <citation type="submission" date="2020-05" db="EMBL/GenBank/DDBJ databases">
        <title>FDA dAtabase for Regulatory Grade micrObial Sequences (FDA-ARGOS): Supporting development and validation of Infectious Disease Dx tests.</title>
        <authorList>
            <person name="Sproer C."/>
            <person name="Gronow S."/>
            <person name="Severitt S."/>
            <person name="Schroder I."/>
            <person name="Tallon L."/>
            <person name="Sadzewicz L."/>
            <person name="Zhao X."/>
            <person name="Vavikolanu K."/>
            <person name="Mehta A."/>
            <person name="Aluvathingal J."/>
            <person name="Nadendla S."/>
            <person name="Myers T."/>
            <person name="Yan Y."/>
            <person name="Sichtig H."/>
        </authorList>
    </citation>
    <scope>NUCLEOTIDE SEQUENCE [LARGE SCALE GENOMIC DNA]</scope>
    <source>
        <strain evidence="10 11">FDAARGOS_790</strain>
    </source>
</reference>
<proteinExistence type="inferred from homology"/>
<keyword evidence="11" id="KW-1185">Reference proteome</keyword>
<evidence type="ECO:0000256" key="6">
    <source>
        <dbReference type="ARBA" id="ARBA00023065"/>
    </source>
</evidence>
<evidence type="ECO:0000313" key="10">
    <source>
        <dbReference type="EMBL" id="QKH37499.1"/>
    </source>
</evidence>
<dbReference type="RefSeq" id="WP_173146340.1">
    <property type="nucleotide sequence ID" value="NZ_CP053985.1"/>
</dbReference>
<evidence type="ECO:0000256" key="1">
    <source>
        <dbReference type="ARBA" id="ARBA00004651"/>
    </source>
</evidence>
<keyword evidence="4 9" id="KW-0812">Transmembrane</keyword>
<dbReference type="GO" id="GO:0005254">
    <property type="term" value="F:chloride channel activity"/>
    <property type="evidence" value="ECO:0007669"/>
    <property type="project" value="InterPro"/>
</dbReference>
<keyword evidence="3" id="KW-1003">Cell membrane</keyword>
<dbReference type="KEGG" id="apes:FOC84_22220"/>
<keyword evidence="5 9" id="KW-1133">Transmembrane helix</keyword>
<protein>
    <submittedName>
        <fullName evidence="10">Uncharacterized protein</fullName>
    </submittedName>
</protein>
<dbReference type="GO" id="GO:0005886">
    <property type="term" value="C:plasma membrane"/>
    <property type="evidence" value="ECO:0007669"/>
    <property type="project" value="UniProtKB-SubCell"/>
</dbReference>
<dbReference type="AlphaFoldDB" id="A0A7D4HTD9"/>
<name>A0A7D4HTD9_9BURK</name>
<evidence type="ECO:0000256" key="3">
    <source>
        <dbReference type="ARBA" id="ARBA00022475"/>
    </source>
</evidence>
<sequence length="91" mass="10209">MFVRPASRAPWLLPFCLVGSIGWVTPFMVGMLFYTFFGLDSLGEQIEEPFDRLPNNLPRDALWRSIEINVGELLGDTDLPPPVAPEDGVLF</sequence>
<evidence type="ECO:0000256" key="9">
    <source>
        <dbReference type="SAM" id="Phobius"/>
    </source>
</evidence>
<comment type="similarity">
    <text evidence="8">Belongs to the anion channel-forming bestrophin (TC 1.A.46) family.</text>
</comment>
<dbReference type="PANTHER" id="PTHR33281">
    <property type="entry name" value="UPF0187 PROTEIN YNEE"/>
    <property type="match status" value="1"/>
</dbReference>
<gene>
    <name evidence="10" type="ORF">FOC84_22220</name>
</gene>
<accession>A0A7D4HTD9</accession>
<evidence type="ECO:0000256" key="8">
    <source>
        <dbReference type="ARBA" id="ARBA00034708"/>
    </source>
</evidence>
<evidence type="ECO:0000256" key="2">
    <source>
        <dbReference type="ARBA" id="ARBA00022448"/>
    </source>
</evidence>
<dbReference type="Pfam" id="PF25539">
    <property type="entry name" value="Bestrophin_2"/>
    <property type="match status" value="1"/>
</dbReference>
<dbReference type="EMBL" id="CP053985">
    <property type="protein sequence ID" value="QKH37499.1"/>
    <property type="molecule type" value="Genomic_DNA"/>
</dbReference>
<evidence type="ECO:0000256" key="5">
    <source>
        <dbReference type="ARBA" id="ARBA00022989"/>
    </source>
</evidence>
<evidence type="ECO:0000313" key="11">
    <source>
        <dbReference type="Proteomes" id="UP000500970"/>
    </source>
</evidence>
<feature type="transmembrane region" description="Helical" evidence="9">
    <location>
        <begin position="12"/>
        <end position="37"/>
    </location>
</feature>
<dbReference type="InterPro" id="IPR044669">
    <property type="entry name" value="YneE/VCCN1/2-like"/>
</dbReference>
<dbReference type="PANTHER" id="PTHR33281:SF19">
    <property type="entry name" value="VOLTAGE-DEPENDENT ANION CHANNEL-FORMING PROTEIN YNEE"/>
    <property type="match status" value="1"/>
</dbReference>
<evidence type="ECO:0000256" key="7">
    <source>
        <dbReference type="ARBA" id="ARBA00023136"/>
    </source>
</evidence>
<organism evidence="10 11">
    <name type="scientific">Achromobacter pestifer</name>
    <dbReference type="NCBI Taxonomy" id="1353889"/>
    <lineage>
        <taxon>Bacteria</taxon>
        <taxon>Pseudomonadati</taxon>
        <taxon>Pseudomonadota</taxon>
        <taxon>Betaproteobacteria</taxon>
        <taxon>Burkholderiales</taxon>
        <taxon>Alcaligenaceae</taxon>
        <taxon>Achromobacter</taxon>
    </lineage>
</organism>